<dbReference type="EMBL" id="ML211257">
    <property type="protein sequence ID" value="TFK85366.1"/>
    <property type="molecule type" value="Genomic_DNA"/>
</dbReference>
<dbReference type="InParanoid" id="A0A5C3P6R1"/>
<evidence type="ECO:0000313" key="1">
    <source>
        <dbReference type="EMBL" id="TFK85366.1"/>
    </source>
</evidence>
<keyword evidence="2" id="KW-1185">Reference proteome</keyword>
<dbReference type="AlphaFoldDB" id="A0A5C3P6R1"/>
<reference evidence="1 2" key="1">
    <citation type="journal article" date="2019" name="Nat. Ecol. Evol.">
        <title>Megaphylogeny resolves global patterns of mushroom evolution.</title>
        <authorList>
            <person name="Varga T."/>
            <person name="Krizsan K."/>
            <person name="Foldi C."/>
            <person name="Dima B."/>
            <person name="Sanchez-Garcia M."/>
            <person name="Sanchez-Ramirez S."/>
            <person name="Szollosi G.J."/>
            <person name="Szarkandi J.G."/>
            <person name="Papp V."/>
            <person name="Albert L."/>
            <person name="Andreopoulos W."/>
            <person name="Angelini C."/>
            <person name="Antonin V."/>
            <person name="Barry K.W."/>
            <person name="Bougher N.L."/>
            <person name="Buchanan P."/>
            <person name="Buyck B."/>
            <person name="Bense V."/>
            <person name="Catcheside P."/>
            <person name="Chovatia M."/>
            <person name="Cooper J."/>
            <person name="Damon W."/>
            <person name="Desjardin D."/>
            <person name="Finy P."/>
            <person name="Geml J."/>
            <person name="Haridas S."/>
            <person name="Hughes K."/>
            <person name="Justo A."/>
            <person name="Karasinski D."/>
            <person name="Kautmanova I."/>
            <person name="Kiss B."/>
            <person name="Kocsube S."/>
            <person name="Kotiranta H."/>
            <person name="LaButti K.M."/>
            <person name="Lechner B.E."/>
            <person name="Liimatainen K."/>
            <person name="Lipzen A."/>
            <person name="Lukacs Z."/>
            <person name="Mihaltcheva S."/>
            <person name="Morgado L.N."/>
            <person name="Niskanen T."/>
            <person name="Noordeloos M.E."/>
            <person name="Ohm R.A."/>
            <person name="Ortiz-Santana B."/>
            <person name="Ovrebo C."/>
            <person name="Racz N."/>
            <person name="Riley R."/>
            <person name="Savchenko A."/>
            <person name="Shiryaev A."/>
            <person name="Soop K."/>
            <person name="Spirin V."/>
            <person name="Szebenyi C."/>
            <person name="Tomsovsky M."/>
            <person name="Tulloss R.E."/>
            <person name="Uehling J."/>
            <person name="Grigoriev I.V."/>
            <person name="Vagvolgyi C."/>
            <person name="Papp T."/>
            <person name="Martin F.M."/>
            <person name="Miettinen O."/>
            <person name="Hibbett D.S."/>
            <person name="Nagy L.G."/>
        </authorList>
    </citation>
    <scope>NUCLEOTIDE SEQUENCE [LARGE SCALE GENOMIC DNA]</scope>
    <source>
        <strain evidence="1 2">HHB13444</strain>
    </source>
</reference>
<name>A0A5C3P6R1_9APHY</name>
<sequence>MPVPVENSTEAVQDGATEPSNLIISSTKAVRALSPAQERKLVDHLEDRFLDITRNYKKRSDPSSTLATLSAYLEATHHLLFLILQIPPVDPSAPLRTSLLLRFTGEVLSSITGYVPDMETLPLLLAYLTDLDHGWLAVLRGQAWDADASAGVDAELPDGARASRMSQTERTRLRSLLLGGTDAIEEWMEKLDTQGLGFELVLQRVGLEQSFNDLFSETLSEMGSLAGENPQGMIGTC</sequence>
<accession>A0A5C3P6R1</accession>
<evidence type="ECO:0000313" key="2">
    <source>
        <dbReference type="Proteomes" id="UP000308197"/>
    </source>
</evidence>
<dbReference type="Proteomes" id="UP000308197">
    <property type="component" value="Unassembled WGS sequence"/>
</dbReference>
<proteinExistence type="predicted"/>
<gene>
    <name evidence="1" type="ORF">K466DRAFT_525970</name>
</gene>
<protein>
    <submittedName>
        <fullName evidence="1">Uncharacterized protein</fullName>
    </submittedName>
</protein>
<organism evidence="1 2">
    <name type="scientific">Polyporus arcularius HHB13444</name>
    <dbReference type="NCBI Taxonomy" id="1314778"/>
    <lineage>
        <taxon>Eukaryota</taxon>
        <taxon>Fungi</taxon>
        <taxon>Dikarya</taxon>
        <taxon>Basidiomycota</taxon>
        <taxon>Agaricomycotina</taxon>
        <taxon>Agaricomycetes</taxon>
        <taxon>Polyporales</taxon>
        <taxon>Polyporaceae</taxon>
        <taxon>Polyporus</taxon>
    </lineage>
</organism>